<organism evidence="1 2">
    <name type="scientific">Nocardia donostiensis</name>
    <dbReference type="NCBI Taxonomy" id="1538463"/>
    <lineage>
        <taxon>Bacteria</taxon>
        <taxon>Bacillati</taxon>
        <taxon>Actinomycetota</taxon>
        <taxon>Actinomycetes</taxon>
        <taxon>Mycobacteriales</taxon>
        <taxon>Nocardiaceae</taxon>
        <taxon>Nocardia</taxon>
    </lineage>
</organism>
<reference evidence="1 2" key="1">
    <citation type="journal article" date="2016" name="Antonie Van Leeuwenhoek">
        <title>Nocardia donostiensis sp. nov., isolated from human respiratory specimens.</title>
        <authorList>
            <person name="Ercibengoa M."/>
            <person name="Bell M."/>
            <person name="Marimon J.M."/>
            <person name="Humrighouse B."/>
            <person name="Klenk H.P."/>
            <person name="Potter G."/>
            <person name="Perez-Trallero E."/>
        </authorList>
    </citation>
    <scope>NUCLEOTIDE SEQUENCE [LARGE SCALE GENOMIC DNA]</scope>
    <source>
        <strain evidence="1 2">X1655</strain>
    </source>
</reference>
<keyword evidence="2" id="KW-1185">Reference proteome</keyword>
<proteinExistence type="predicted"/>
<evidence type="ECO:0008006" key="3">
    <source>
        <dbReference type="Google" id="ProtNLM"/>
    </source>
</evidence>
<comment type="caution">
    <text evidence="1">The sequence shown here is derived from an EMBL/GenBank/DDBJ whole genome shotgun (WGS) entry which is preliminary data.</text>
</comment>
<name>A0A1V2T9S9_9NOCA</name>
<dbReference type="Proteomes" id="UP000188836">
    <property type="component" value="Unassembled WGS sequence"/>
</dbReference>
<dbReference type="STRING" id="1538463.B0T36_25110"/>
<dbReference type="InterPro" id="IPR038765">
    <property type="entry name" value="Papain-like_cys_pep_sf"/>
</dbReference>
<sequence length="322" mass="35106">MRETAEGVREVGGTANASDRELAAPISAHTFDHSTTEKVATTTDEDEKHARFVEEYMARNELWRHPALDDPIRGHVDAYRSDGEPALPDGWQYRSVPLVMPTGPVEGIQRKWANCHVVAGLNALGKKEPESLVDMVSQSGGKVVVRTHLGTYTMDATLPYTAEGVPAYAAAPDGSTLVAYIEKAGAAHFGSYRAFEYGNAADFLFWAVGDRYPIPNMVDVRDMSIDDLRGIIDSDFPTAVNIVPPERPKDIPPDLAEYGLVTKHVYVPDQLDDDGGVVLVNPWGKKHSIGMTLEVLHRMNATLHWVSTTPYQRSGPGPAGGS</sequence>
<dbReference type="EMBL" id="MUMY01000028">
    <property type="protein sequence ID" value="ONM46254.1"/>
    <property type="molecule type" value="Genomic_DNA"/>
</dbReference>
<dbReference type="SUPFAM" id="SSF54001">
    <property type="entry name" value="Cysteine proteinases"/>
    <property type="match status" value="1"/>
</dbReference>
<accession>A0A1V2T9S9</accession>
<evidence type="ECO:0000313" key="1">
    <source>
        <dbReference type="EMBL" id="ONM46254.1"/>
    </source>
</evidence>
<gene>
    <name evidence="1" type="ORF">B0T46_24045</name>
</gene>
<dbReference type="AlphaFoldDB" id="A0A1V2T9S9"/>
<evidence type="ECO:0000313" key="2">
    <source>
        <dbReference type="Proteomes" id="UP000188836"/>
    </source>
</evidence>
<protein>
    <recommendedName>
        <fullName evidence="3">Calpain catalytic domain-containing protein</fullName>
    </recommendedName>
</protein>